<evidence type="ECO:0000256" key="3">
    <source>
        <dbReference type="ARBA" id="ARBA00022748"/>
    </source>
</evidence>
<dbReference type="Proteomes" id="UP000237752">
    <property type="component" value="Unassembled WGS sequence"/>
</dbReference>
<evidence type="ECO:0000313" key="8">
    <source>
        <dbReference type="EMBL" id="PRZ39083.1"/>
    </source>
</evidence>
<evidence type="ECO:0000256" key="5">
    <source>
        <dbReference type="ARBA" id="ARBA00023136"/>
    </source>
</evidence>
<sequence>MSREKEPTVENGPVVDKKPDVLWAEDATPRKPISGSLKEIARYWWRQLTSMRTALILLFLLALASVPGSLLPQKSLSQSKVNEYIAKHSVLGPWLDRLGFFNVFSAPWYAAIYLLLFISLVGCLTPRIAVYWKAVRAAPPAAPKRLNRIGEYASETMTGASDSRIDASYSLLRKARWRVERRESDDGTITLSAEKGYLREAGNLVFHISLLALLLSLALGKVNGYEGSRIALEGEGFCNQQQSFDSFRSGDLVTGADMVPMCLDLHTFNTTYDADMTPAKFDGKVTWYVGLDGKKHQANIGVNHPLRQDGVRVYITGHGYAPVFTVTMPDGTVRKNVTAPFLPTDQKNFGSEGAIKLDTGDPEKQLALQGFLAPTAVDQAGVIASADPRVLDPQVALVVYQGYTGLDTGIPQSVYTLDQSLIKDGLLKKAAAKNLKPGESIVLADGTSITFDKVLQWAAFQISYDPGQDWVLLSAVVLLVGITTSLSLRRRRLWVRLTPRDDGSHLVEVGGLAHTQPATFAREFAGISARILDRAPANPDEEA</sequence>
<dbReference type="AlphaFoldDB" id="A0A2T0ZRZ1"/>
<evidence type="ECO:0000256" key="1">
    <source>
        <dbReference type="ARBA" id="ARBA00004141"/>
    </source>
</evidence>
<dbReference type="Pfam" id="PF05140">
    <property type="entry name" value="ResB"/>
    <property type="match status" value="1"/>
</dbReference>
<dbReference type="EMBL" id="PVUE01000019">
    <property type="protein sequence ID" value="PRZ39083.1"/>
    <property type="molecule type" value="Genomic_DNA"/>
</dbReference>
<keyword evidence="5 6" id="KW-0472">Membrane</keyword>
<feature type="transmembrane region" description="Helical" evidence="6">
    <location>
        <begin position="201"/>
        <end position="220"/>
    </location>
</feature>
<comment type="subcellular location">
    <subcellularLocation>
        <location evidence="1">Membrane</location>
        <topology evidence="1">Multi-pass membrane protein</topology>
    </subcellularLocation>
</comment>
<dbReference type="InterPro" id="IPR007816">
    <property type="entry name" value="ResB-like_domain"/>
</dbReference>
<dbReference type="GO" id="GO:0016020">
    <property type="term" value="C:membrane"/>
    <property type="evidence" value="ECO:0007669"/>
    <property type="project" value="UniProtKB-SubCell"/>
</dbReference>
<feature type="domain" description="ResB-like" evidence="7">
    <location>
        <begin position="51"/>
        <end position="525"/>
    </location>
</feature>
<comment type="caution">
    <text evidence="8">The sequence shown here is derived from an EMBL/GenBank/DDBJ whole genome shotgun (WGS) entry which is preliminary data.</text>
</comment>
<feature type="transmembrane region" description="Helical" evidence="6">
    <location>
        <begin position="54"/>
        <end position="71"/>
    </location>
</feature>
<dbReference type="OrthoDB" id="3949537at2"/>
<keyword evidence="4 6" id="KW-1133">Transmembrane helix</keyword>
<dbReference type="PANTHER" id="PTHR31566">
    <property type="entry name" value="CYTOCHROME C BIOGENESIS PROTEIN CCS1, CHLOROPLASTIC"/>
    <property type="match status" value="1"/>
</dbReference>
<gene>
    <name evidence="8" type="ORF">CLV47_11929</name>
</gene>
<dbReference type="GO" id="GO:0017004">
    <property type="term" value="P:cytochrome complex assembly"/>
    <property type="evidence" value="ECO:0007669"/>
    <property type="project" value="UniProtKB-KW"/>
</dbReference>
<keyword evidence="2 6" id="KW-0812">Transmembrane</keyword>
<evidence type="ECO:0000256" key="4">
    <source>
        <dbReference type="ARBA" id="ARBA00022989"/>
    </source>
</evidence>
<dbReference type="RefSeq" id="WP_106350485.1">
    <property type="nucleotide sequence ID" value="NZ_PVUE01000019.1"/>
</dbReference>
<protein>
    <submittedName>
        <fullName evidence="8">Cytochrome c biogenesis protein</fullName>
    </submittedName>
</protein>
<feature type="transmembrane region" description="Helical" evidence="6">
    <location>
        <begin position="470"/>
        <end position="488"/>
    </location>
</feature>
<proteinExistence type="predicted"/>
<dbReference type="PANTHER" id="PTHR31566:SF0">
    <property type="entry name" value="CYTOCHROME C BIOGENESIS PROTEIN CCS1, CHLOROPLASTIC"/>
    <property type="match status" value="1"/>
</dbReference>
<keyword evidence="9" id="KW-1185">Reference proteome</keyword>
<feature type="transmembrane region" description="Helical" evidence="6">
    <location>
        <begin position="108"/>
        <end position="130"/>
    </location>
</feature>
<organism evidence="8 9">
    <name type="scientific">Antricoccus suffuscus</name>
    <dbReference type="NCBI Taxonomy" id="1629062"/>
    <lineage>
        <taxon>Bacteria</taxon>
        <taxon>Bacillati</taxon>
        <taxon>Actinomycetota</taxon>
        <taxon>Actinomycetes</taxon>
        <taxon>Geodermatophilales</taxon>
        <taxon>Antricoccaceae</taxon>
        <taxon>Antricoccus</taxon>
    </lineage>
</organism>
<accession>A0A2T0ZRZ1</accession>
<keyword evidence="3" id="KW-0201">Cytochrome c-type biogenesis</keyword>
<evidence type="ECO:0000313" key="9">
    <source>
        <dbReference type="Proteomes" id="UP000237752"/>
    </source>
</evidence>
<reference evidence="8 9" key="1">
    <citation type="submission" date="2018-03" db="EMBL/GenBank/DDBJ databases">
        <title>Genomic Encyclopedia of Archaeal and Bacterial Type Strains, Phase II (KMG-II): from individual species to whole genera.</title>
        <authorList>
            <person name="Goeker M."/>
        </authorList>
    </citation>
    <scope>NUCLEOTIDE SEQUENCE [LARGE SCALE GENOMIC DNA]</scope>
    <source>
        <strain evidence="8 9">DSM 100065</strain>
    </source>
</reference>
<evidence type="ECO:0000256" key="2">
    <source>
        <dbReference type="ARBA" id="ARBA00022692"/>
    </source>
</evidence>
<dbReference type="InterPro" id="IPR023494">
    <property type="entry name" value="Cyt_c_bgen_Ccs1/CcsB/ResB"/>
</dbReference>
<evidence type="ECO:0000259" key="7">
    <source>
        <dbReference type="Pfam" id="PF05140"/>
    </source>
</evidence>
<evidence type="ECO:0000256" key="6">
    <source>
        <dbReference type="SAM" id="Phobius"/>
    </source>
</evidence>
<name>A0A2T0ZRZ1_9ACTN</name>